<organism evidence="1 2">
    <name type="scientific">Dallia pectoralis</name>
    <name type="common">Alaska blackfish</name>
    <dbReference type="NCBI Taxonomy" id="75939"/>
    <lineage>
        <taxon>Eukaryota</taxon>
        <taxon>Metazoa</taxon>
        <taxon>Chordata</taxon>
        <taxon>Craniata</taxon>
        <taxon>Vertebrata</taxon>
        <taxon>Euteleostomi</taxon>
        <taxon>Actinopterygii</taxon>
        <taxon>Neopterygii</taxon>
        <taxon>Teleostei</taxon>
        <taxon>Protacanthopterygii</taxon>
        <taxon>Esociformes</taxon>
        <taxon>Umbridae</taxon>
        <taxon>Dallia</taxon>
    </lineage>
</organism>
<protein>
    <submittedName>
        <fullName evidence="1">Uncharacterized protein</fullName>
    </submittedName>
</protein>
<accession>A0ACC2FDG2</accession>
<evidence type="ECO:0000313" key="2">
    <source>
        <dbReference type="Proteomes" id="UP001157502"/>
    </source>
</evidence>
<gene>
    <name evidence="1" type="ORF">DPEC_G00303540</name>
</gene>
<keyword evidence="2" id="KW-1185">Reference proteome</keyword>
<dbReference type="EMBL" id="CM055756">
    <property type="protein sequence ID" value="KAJ7989342.1"/>
    <property type="molecule type" value="Genomic_DNA"/>
</dbReference>
<sequence length="146" mass="14808">MGLGGPTAILGGKESTIVVGVAVAIVVGVAAAIVVGVAAAIVVGVAAAIVVGVAAAIEVDIVKKLKSKLETSIEIPLKTPISLVLPDVTEDYYKVKEYVQKLQSNSNDDENCQVDTSTASTKATASSSGNRMPSTNVEEPLSGKKT</sequence>
<reference evidence="1" key="1">
    <citation type="submission" date="2021-05" db="EMBL/GenBank/DDBJ databases">
        <authorList>
            <person name="Pan Q."/>
            <person name="Jouanno E."/>
            <person name="Zahm M."/>
            <person name="Klopp C."/>
            <person name="Cabau C."/>
            <person name="Louis A."/>
            <person name="Berthelot C."/>
            <person name="Parey E."/>
            <person name="Roest Crollius H."/>
            <person name="Montfort J."/>
            <person name="Robinson-Rechavi M."/>
            <person name="Bouchez O."/>
            <person name="Lampietro C."/>
            <person name="Lopez Roques C."/>
            <person name="Donnadieu C."/>
            <person name="Postlethwait J."/>
            <person name="Bobe J."/>
            <person name="Dillon D."/>
            <person name="Chandos A."/>
            <person name="von Hippel F."/>
            <person name="Guiguen Y."/>
        </authorList>
    </citation>
    <scope>NUCLEOTIDE SEQUENCE</scope>
    <source>
        <strain evidence="1">YG-Jan2019</strain>
    </source>
</reference>
<name>A0ACC2FDG2_DALPE</name>
<proteinExistence type="predicted"/>
<evidence type="ECO:0000313" key="1">
    <source>
        <dbReference type="EMBL" id="KAJ7989342.1"/>
    </source>
</evidence>
<dbReference type="Proteomes" id="UP001157502">
    <property type="component" value="Chromosome 29"/>
</dbReference>
<comment type="caution">
    <text evidence="1">The sequence shown here is derived from an EMBL/GenBank/DDBJ whole genome shotgun (WGS) entry which is preliminary data.</text>
</comment>